<dbReference type="InterPro" id="IPR041583">
    <property type="entry name" value="TetR_C_31"/>
</dbReference>
<dbReference type="SUPFAM" id="SSF46689">
    <property type="entry name" value="Homeodomain-like"/>
    <property type="match status" value="1"/>
</dbReference>
<dbReference type="Gene3D" id="1.10.357.10">
    <property type="entry name" value="Tetracycline Repressor, domain 2"/>
    <property type="match status" value="1"/>
</dbReference>
<dbReference type="GO" id="GO:0003677">
    <property type="term" value="F:DNA binding"/>
    <property type="evidence" value="ECO:0007669"/>
    <property type="project" value="UniProtKB-UniRule"/>
</dbReference>
<proteinExistence type="predicted"/>
<gene>
    <name evidence="4" type="ORF">ADK34_36350</name>
</gene>
<dbReference type="Proteomes" id="UP000037023">
    <property type="component" value="Unassembled WGS sequence"/>
</dbReference>
<evidence type="ECO:0000256" key="2">
    <source>
        <dbReference type="PROSITE-ProRule" id="PRU00335"/>
    </source>
</evidence>
<dbReference type="RefSeq" id="WP_033209067.1">
    <property type="nucleotide sequence ID" value="NZ_LGUP01000398.1"/>
</dbReference>
<dbReference type="EMBL" id="LGUP01000398">
    <property type="protein sequence ID" value="KOG09823.1"/>
    <property type="molecule type" value="Genomic_DNA"/>
</dbReference>
<dbReference type="PROSITE" id="PS50977">
    <property type="entry name" value="HTH_TETR_2"/>
    <property type="match status" value="1"/>
</dbReference>
<keyword evidence="1 2" id="KW-0238">DNA-binding</keyword>
<dbReference type="InterPro" id="IPR009057">
    <property type="entry name" value="Homeodomain-like_sf"/>
</dbReference>
<evidence type="ECO:0000313" key="5">
    <source>
        <dbReference type="Proteomes" id="UP000037023"/>
    </source>
</evidence>
<evidence type="ECO:0000259" key="3">
    <source>
        <dbReference type="PROSITE" id="PS50977"/>
    </source>
</evidence>
<protein>
    <submittedName>
        <fullName evidence="4">TetR family transcriptional regulator</fullName>
    </submittedName>
</protein>
<feature type="DNA-binding region" description="H-T-H motif" evidence="2">
    <location>
        <begin position="31"/>
        <end position="50"/>
    </location>
</feature>
<dbReference type="InterPro" id="IPR001647">
    <property type="entry name" value="HTH_TetR"/>
</dbReference>
<reference evidence="4 5" key="1">
    <citation type="submission" date="2015-06" db="EMBL/GenBank/DDBJ databases">
        <authorList>
            <person name="Hoefler B.C."/>
            <person name="Straight P.D."/>
        </authorList>
    </citation>
    <scope>NUCLEOTIDE SEQUENCE [LARGE SCALE GENOMIC DNA]</scope>
    <source>
        <strain evidence="4 5">NRRL 3427</strain>
    </source>
</reference>
<feature type="domain" description="HTH tetR-type" evidence="3">
    <location>
        <begin position="8"/>
        <end position="68"/>
    </location>
</feature>
<dbReference type="OrthoDB" id="7506349at2"/>
<dbReference type="AlphaFoldDB" id="A0A0L8J814"/>
<evidence type="ECO:0000256" key="1">
    <source>
        <dbReference type="ARBA" id="ARBA00023125"/>
    </source>
</evidence>
<evidence type="ECO:0000313" key="4">
    <source>
        <dbReference type="EMBL" id="KOG09823.1"/>
    </source>
</evidence>
<dbReference type="PATRIC" id="fig|1938.6.peg.7844"/>
<accession>A0A0L8J814</accession>
<organism evidence="4 5">
    <name type="scientific">Streptomyces viridochromogenes</name>
    <dbReference type="NCBI Taxonomy" id="1938"/>
    <lineage>
        <taxon>Bacteria</taxon>
        <taxon>Bacillati</taxon>
        <taxon>Actinomycetota</taxon>
        <taxon>Actinomycetes</taxon>
        <taxon>Kitasatosporales</taxon>
        <taxon>Streptomycetaceae</taxon>
        <taxon>Streptomyces</taxon>
    </lineage>
</organism>
<sequence length="204" mass="21985">MSSASNGSERRAAIADSGIRIIAREGVRALTHRAVDHEAGIPQGSTSYYAKTRHALLELIVNALADRSMADAKDLATALNARSDDGHPLDIAEPAASIAGLVETLAARRDDMRARYALLLELDDAPTLRHKLTNQSEVHALTRQVTATALARAGLPDSDDRVEEPIALTDSLLFHRTAINETTPLESILTAYLRGAALTEKCRE</sequence>
<dbReference type="Pfam" id="PF17940">
    <property type="entry name" value="TetR_C_31"/>
    <property type="match status" value="1"/>
</dbReference>
<comment type="caution">
    <text evidence="4">The sequence shown here is derived from an EMBL/GenBank/DDBJ whole genome shotgun (WGS) entry which is preliminary data.</text>
</comment>
<name>A0A0L8J814_STRVR</name>